<protein>
    <recommendedName>
        <fullName evidence="3">4-oxalocrotonate tautomerase-like domain-containing protein</fullName>
    </recommendedName>
</protein>
<evidence type="ECO:0000313" key="5">
    <source>
        <dbReference type="Proteomes" id="UP000289856"/>
    </source>
</evidence>
<evidence type="ECO:0000256" key="1">
    <source>
        <dbReference type="ARBA" id="ARBA00006723"/>
    </source>
</evidence>
<proteinExistence type="inferred from homology"/>
<dbReference type="InterPro" id="IPR014347">
    <property type="entry name" value="Tautomerase/MIF_sf"/>
</dbReference>
<evidence type="ECO:0000259" key="3">
    <source>
        <dbReference type="Pfam" id="PF01361"/>
    </source>
</evidence>
<dbReference type="PANTHER" id="PTHR35530:SF1">
    <property type="entry name" value="2-HYDROXYMUCONATE TAUTOMERASE"/>
    <property type="match status" value="1"/>
</dbReference>
<dbReference type="Proteomes" id="UP000289856">
    <property type="component" value="Chromosome"/>
</dbReference>
<dbReference type="RefSeq" id="WP_130611451.1">
    <property type="nucleotide sequence ID" value="NZ_AP019400.1"/>
</dbReference>
<keyword evidence="5" id="KW-1185">Reference proteome</keyword>
<evidence type="ECO:0000313" key="4">
    <source>
        <dbReference type="EMBL" id="BBI34321.1"/>
    </source>
</evidence>
<organism evidence="4 5">
    <name type="scientific">Cohnella abietis</name>
    <dbReference type="NCBI Taxonomy" id="2507935"/>
    <lineage>
        <taxon>Bacteria</taxon>
        <taxon>Bacillati</taxon>
        <taxon>Bacillota</taxon>
        <taxon>Bacilli</taxon>
        <taxon>Bacillales</taxon>
        <taxon>Paenibacillaceae</taxon>
        <taxon>Cohnella</taxon>
    </lineage>
</organism>
<dbReference type="SUPFAM" id="SSF55331">
    <property type="entry name" value="Tautomerase/MIF"/>
    <property type="match status" value="1"/>
</dbReference>
<accession>A0A3T1D8B1</accession>
<feature type="domain" description="4-oxalocrotonate tautomerase-like" evidence="3">
    <location>
        <begin position="2"/>
        <end position="59"/>
    </location>
</feature>
<sequence length="75" mass="8382">MPVIQVDHWVGFSDEQKKQWITALTDTTHNLFQIPTDKITVILRETELGNWGNGGVVASDPDFLNKSRAAATETK</sequence>
<dbReference type="GO" id="GO:0016853">
    <property type="term" value="F:isomerase activity"/>
    <property type="evidence" value="ECO:0007669"/>
    <property type="project" value="UniProtKB-KW"/>
</dbReference>
<comment type="similarity">
    <text evidence="1">Belongs to the 4-oxalocrotonate tautomerase family.</text>
</comment>
<name>A0A3T1D8B1_9BACL</name>
<reference evidence="4 5" key="1">
    <citation type="submission" date="2019-01" db="EMBL/GenBank/DDBJ databases">
        <title>Complete genome sequence of Cohnella hallensis HS21 isolated from Korean fir (Abies koreana) rhizospheric soil.</title>
        <authorList>
            <person name="Jiang L."/>
            <person name="Kang S.W."/>
            <person name="Kim S."/>
            <person name="Jung J."/>
            <person name="Kim C.Y."/>
            <person name="Kim D.H."/>
            <person name="Kim S.W."/>
            <person name="Lee J."/>
        </authorList>
    </citation>
    <scope>NUCLEOTIDE SEQUENCE [LARGE SCALE GENOMIC DNA]</scope>
    <source>
        <strain evidence="4 5">HS21</strain>
    </source>
</reference>
<dbReference type="PANTHER" id="PTHR35530">
    <property type="entry name" value="TAUTOMERASE-RELATED"/>
    <property type="match status" value="1"/>
</dbReference>
<evidence type="ECO:0000256" key="2">
    <source>
        <dbReference type="ARBA" id="ARBA00023235"/>
    </source>
</evidence>
<dbReference type="InterPro" id="IPR004370">
    <property type="entry name" value="4-OT-like_dom"/>
</dbReference>
<gene>
    <name evidence="4" type="ORF">KCTCHS21_37200</name>
</gene>
<dbReference type="EMBL" id="AP019400">
    <property type="protein sequence ID" value="BBI34321.1"/>
    <property type="molecule type" value="Genomic_DNA"/>
</dbReference>
<dbReference type="AlphaFoldDB" id="A0A3T1D8B1"/>
<dbReference type="Pfam" id="PF01361">
    <property type="entry name" value="Tautomerase"/>
    <property type="match status" value="1"/>
</dbReference>
<dbReference type="Gene3D" id="3.30.429.10">
    <property type="entry name" value="Macrophage Migration Inhibitory Factor"/>
    <property type="match status" value="1"/>
</dbReference>
<keyword evidence="2" id="KW-0413">Isomerase</keyword>
<dbReference type="OrthoDB" id="5405937at2"/>
<dbReference type="KEGG" id="cohn:KCTCHS21_37200"/>